<dbReference type="InterPro" id="IPR012467">
    <property type="entry name" value="DUF1684"/>
</dbReference>
<keyword evidence="2" id="KW-1185">Reference proteome</keyword>
<evidence type="ECO:0000313" key="2">
    <source>
        <dbReference type="Proteomes" id="UP001319080"/>
    </source>
</evidence>
<reference evidence="1 2" key="1">
    <citation type="submission" date="2021-05" db="EMBL/GenBank/DDBJ databases">
        <title>A Polyphasic approach of four new species of the genus Ohtaekwangia: Ohtaekwangia histidinii sp. nov., Ohtaekwangia cretensis sp. nov., Ohtaekwangia indiensis sp. nov., Ohtaekwangia reichenbachii sp. nov. from diverse environment.</title>
        <authorList>
            <person name="Octaviana S."/>
        </authorList>
    </citation>
    <scope>NUCLEOTIDE SEQUENCE [LARGE SCALE GENOMIC DNA]</scope>
    <source>
        <strain evidence="1 2">PWU5</strain>
    </source>
</reference>
<sequence length="206" mass="23107">MKKQSVIILIVVVAAVVGVLYSFTGSQDQSAYADKIQEERDSKDQFMRTSQESPFANDSTAAFTGLRYYPVDIRYKVMATLSPITNKQVVLLATNDGKEQRYVQYAYADFDLGGYHNRLLILEMIDMGPFRGKLFLAFGDETSAVETYGAGRYLDLNKVQGANTVTLDFNLAYNPYCAYSDKFSCPLPPAENLLKVAIRAGERQYH</sequence>
<comment type="caution">
    <text evidence="1">The sequence shown here is derived from an EMBL/GenBank/DDBJ whole genome shotgun (WGS) entry which is preliminary data.</text>
</comment>
<accession>A0AAP2E391</accession>
<dbReference type="Pfam" id="PF07920">
    <property type="entry name" value="DUF1684"/>
    <property type="match status" value="1"/>
</dbReference>
<name>A0AAP2E391_9BACT</name>
<proteinExistence type="predicted"/>
<dbReference type="RefSeq" id="WP_254086486.1">
    <property type="nucleotide sequence ID" value="NZ_JAHESE010000027.1"/>
</dbReference>
<dbReference type="Proteomes" id="UP001319080">
    <property type="component" value="Unassembled WGS sequence"/>
</dbReference>
<dbReference type="PANTHER" id="PTHR41913">
    <property type="entry name" value="DUF1684 DOMAIN-CONTAINING PROTEIN"/>
    <property type="match status" value="1"/>
</dbReference>
<dbReference type="EMBL" id="JAHESE010000027">
    <property type="protein sequence ID" value="MBT1710912.1"/>
    <property type="molecule type" value="Genomic_DNA"/>
</dbReference>
<dbReference type="AlphaFoldDB" id="A0AAP2E391"/>
<evidence type="ECO:0000313" key="1">
    <source>
        <dbReference type="EMBL" id="MBT1710912.1"/>
    </source>
</evidence>
<organism evidence="1 2">
    <name type="scientific">Dawidia cretensis</name>
    <dbReference type="NCBI Taxonomy" id="2782350"/>
    <lineage>
        <taxon>Bacteria</taxon>
        <taxon>Pseudomonadati</taxon>
        <taxon>Bacteroidota</taxon>
        <taxon>Cytophagia</taxon>
        <taxon>Cytophagales</taxon>
        <taxon>Chryseotaleaceae</taxon>
        <taxon>Dawidia</taxon>
    </lineage>
</organism>
<gene>
    <name evidence="1" type="ORF">KK062_21900</name>
</gene>
<dbReference type="PANTHER" id="PTHR41913:SF1">
    <property type="entry name" value="DUF1684 DOMAIN-CONTAINING PROTEIN"/>
    <property type="match status" value="1"/>
</dbReference>
<protein>
    <submittedName>
        <fullName evidence="1">DUF1684 domain-containing protein</fullName>
    </submittedName>
</protein>